<dbReference type="OrthoDB" id="5278722at2759"/>
<protein>
    <submittedName>
        <fullName evidence="3">Slightly ste11-like protein</fullName>
    </submittedName>
</protein>
<evidence type="ECO:0000256" key="2">
    <source>
        <dbReference type="SAM" id="Phobius"/>
    </source>
</evidence>
<dbReference type="Proteomes" id="UP001140510">
    <property type="component" value="Unassembled WGS sequence"/>
</dbReference>
<dbReference type="InterPro" id="IPR036514">
    <property type="entry name" value="SGNH_hydro_sf"/>
</dbReference>
<organism evidence="3 4">
    <name type="scientific">Didymella pomorum</name>
    <dbReference type="NCBI Taxonomy" id="749634"/>
    <lineage>
        <taxon>Eukaryota</taxon>
        <taxon>Fungi</taxon>
        <taxon>Dikarya</taxon>
        <taxon>Ascomycota</taxon>
        <taxon>Pezizomycotina</taxon>
        <taxon>Dothideomycetes</taxon>
        <taxon>Pleosporomycetidae</taxon>
        <taxon>Pleosporales</taxon>
        <taxon>Pleosporineae</taxon>
        <taxon>Didymellaceae</taxon>
        <taxon>Didymella</taxon>
    </lineage>
</organism>
<reference evidence="3" key="1">
    <citation type="submission" date="2022-10" db="EMBL/GenBank/DDBJ databases">
        <title>Tapping the CABI collections for fungal endophytes: first genome assemblies for Collariella, Neodidymelliopsis, Ascochyta clinopodiicola, Didymella pomorum, Didymosphaeria variabile, Neocosmospora piperis and Neocucurbitaria cava.</title>
        <authorList>
            <person name="Hill R."/>
        </authorList>
    </citation>
    <scope>NUCLEOTIDE SEQUENCE</scope>
    <source>
        <strain evidence="3">IMI 355091</strain>
    </source>
</reference>
<evidence type="ECO:0000313" key="4">
    <source>
        <dbReference type="Proteomes" id="UP001140510"/>
    </source>
</evidence>
<dbReference type="EMBL" id="JAPEVA010000008">
    <property type="protein sequence ID" value="KAJ4410513.1"/>
    <property type="molecule type" value="Genomic_DNA"/>
</dbReference>
<dbReference type="GO" id="GO:0016788">
    <property type="term" value="F:hydrolase activity, acting on ester bonds"/>
    <property type="evidence" value="ECO:0007669"/>
    <property type="project" value="InterPro"/>
</dbReference>
<keyword evidence="2" id="KW-1133">Transmembrane helix</keyword>
<keyword evidence="2" id="KW-0472">Membrane</keyword>
<keyword evidence="2" id="KW-0812">Transmembrane</keyword>
<feature type="transmembrane region" description="Helical" evidence="2">
    <location>
        <begin position="7"/>
        <end position="25"/>
    </location>
</feature>
<dbReference type="Gene3D" id="3.40.50.1110">
    <property type="entry name" value="SGNH hydrolase"/>
    <property type="match status" value="1"/>
</dbReference>
<feature type="region of interest" description="Disordered" evidence="1">
    <location>
        <begin position="372"/>
        <end position="401"/>
    </location>
</feature>
<proteinExistence type="predicted"/>
<sequence>MRFLPRLLHAGAAAAILIILYLVWLQHDHLGHSIHEAWDGQAHRIVIFGDDWSDTGKYRVSPPSKAQAVTRDPDRGDVWTETLCKELACDFIDNFARSMPPHTGATTIGSLIDSDIRAQAVPVTDNNNDTRAMFDFKTQVQQFLEYEKMKHRVGVPERLRKVDEWTVFTVSFGLWDLLEYSTLEKEYALKAIDNSIEGLFENLDLLAKHVAAPIKIVAPKLVDATFLPRFQSRRNQAKEHFAESQHHLVFLWTYWNTALSRTASQWKHGEIFMPNPNNLITDQVRAKQLYSKNLSDASGLGKQVPLFDFVDEPCVRSPADNSAEVLQAAGIEKCFDASQHLFWDDIHLSGLAHQLIGKAAASLVRGNHTVNVGDTAQGSDNDKTASKKETPSFNLKFPPGY</sequence>
<dbReference type="InterPro" id="IPR001087">
    <property type="entry name" value="GDSL"/>
</dbReference>
<accession>A0A9W9DAN1</accession>
<gene>
    <name evidence="3" type="primary">RFG1_2</name>
    <name evidence="3" type="ORF">N0V91_001999</name>
</gene>
<comment type="caution">
    <text evidence="3">The sequence shown here is derived from an EMBL/GenBank/DDBJ whole genome shotgun (WGS) entry which is preliminary data.</text>
</comment>
<dbReference type="Pfam" id="PF00657">
    <property type="entry name" value="Lipase_GDSL"/>
    <property type="match status" value="1"/>
</dbReference>
<evidence type="ECO:0000256" key="1">
    <source>
        <dbReference type="SAM" id="MobiDB-lite"/>
    </source>
</evidence>
<keyword evidence="4" id="KW-1185">Reference proteome</keyword>
<feature type="compositionally biased region" description="Basic and acidic residues" evidence="1">
    <location>
        <begin position="380"/>
        <end position="390"/>
    </location>
</feature>
<name>A0A9W9DAN1_9PLEO</name>
<evidence type="ECO:0000313" key="3">
    <source>
        <dbReference type="EMBL" id="KAJ4410513.1"/>
    </source>
</evidence>
<dbReference type="AlphaFoldDB" id="A0A9W9DAN1"/>